<dbReference type="EMBL" id="CAJFCJ010000001">
    <property type="protein sequence ID" value="CAD5110820.1"/>
    <property type="molecule type" value="Genomic_DNA"/>
</dbReference>
<keyword evidence="3 8" id="KW-0812">Transmembrane</keyword>
<evidence type="ECO:0000256" key="4">
    <source>
        <dbReference type="ARBA" id="ARBA00022847"/>
    </source>
</evidence>
<proteinExistence type="inferred from homology"/>
<feature type="transmembrane region" description="Helical" evidence="8">
    <location>
        <begin position="392"/>
        <end position="411"/>
    </location>
</feature>
<sequence>MAWLEFVLITLFFHAAISSDITCDCNSTFSTKTVKSYLSIKSNHVNVELNLTCSSCKSKFELRIDDGSIAEISGNKTLYAWSDDEICFSGNISLNLLKVGKTYMEILDREKFCRMKVTKLEIFVLKEKGTLSMVFIIILAVLLVLSNIGLGLKIQVKLLLKLLKKPTAPLIGIIWQFFVMAPLSFAIAKGLQLDSVLALGLLAIGCSPSGGSGNIFAILLDADMELALLMNLTGLIAALATSPLWIWLLKPFLETFETEPITISVENVFASLAIVLFPVAIAMAITLWQPKVAKFLQKALKPCLIIVGTTFFGLGVAVYYYVIPFLHWTVYIATFLLPFIGYVSSGFAAYFLKSGKERAITVGCMVGFQNVGLAMLMLRLSLPAPDEDIGGAVPIVYMIMGGSLPTLAIIIRQTRLHLEKRKKKGEEANVDQELSEKCNGDGHLEAAEPLNQPEKIENEKTEL</sequence>
<keyword evidence="5 8" id="KW-1133">Transmembrane helix</keyword>
<evidence type="ECO:0000256" key="1">
    <source>
        <dbReference type="ARBA" id="ARBA00004141"/>
    </source>
</evidence>
<feature type="transmembrane region" description="Helical" evidence="8">
    <location>
        <begin position="328"/>
        <end position="352"/>
    </location>
</feature>
<dbReference type="InterPro" id="IPR002657">
    <property type="entry name" value="BilAc:Na_symport/Acr3"/>
</dbReference>
<dbReference type="PANTHER" id="PTHR10361:SF28">
    <property type="entry name" value="P3 PROTEIN-RELATED"/>
    <property type="match status" value="1"/>
</dbReference>
<comment type="caution">
    <text evidence="10">The sequence shown here is derived from an EMBL/GenBank/DDBJ whole genome shotgun (WGS) entry which is preliminary data.</text>
</comment>
<feature type="signal peptide" evidence="9">
    <location>
        <begin position="1"/>
        <end position="18"/>
    </location>
</feature>
<dbReference type="Pfam" id="PF01758">
    <property type="entry name" value="SBF"/>
    <property type="match status" value="1"/>
</dbReference>
<feature type="chain" id="PRO_5029562470" evidence="9">
    <location>
        <begin position="19"/>
        <end position="463"/>
    </location>
</feature>
<reference evidence="10 11" key="1">
    <citation type="submission" date="2020-08" db="EMBL/GenBank/DDBJ databases">
        <authorList>
            <person name="Hejnol A."/>
        </authorList>
    </citation>
    <scope>NUCLEOTIDE SEQUENCE [LARGE SCALE GENOMIC DNA]</scope>
</reference>
<evidence type="ECO:0000256" key="5">
    <source>
        <dbReference type="ARBA" id="ARBA00022989"/>
    </source>
</evidence>
<dbReference type="GO" id="GO:0015293">
    <property type="term" value="F:symporter activity"/>
    <property type="evidence" value="ECO:0007669"/>
    <property type="project" value="UniProtKB-KW"/>
</dbReference>
<feature type="compositionally biased region" description="Basic and acidic residues" evidence="7">
    <location>
        <begin position="454"/>
        <end position="463"/>
    </location>
</feature>
<feature type="transmembrane region" description="Helical" evidence="8">
    <location>
        <begin position="226"/>
        <end position="248"/>
    </location>
</feature>
<evidence type="ECO:0000256" key="2">
    <source>
        <dbReference type="ARBA" id="ARBA00006528"/>
    </source>
</evidence>
<dbReference type="Proteomes" id="UP000549394">
    <property type="component" value="Unassembled WGS sequence"/>
</dbReference>
<keyword evidence="4" id="KW-0769">Symport</keyword>
<dbReference type="PANTHER" id="PTHR10361">
    <property type="entry name" value="SODIUM-BILE ACID COTRANSPORTER"/>
    <property type="match status" value="1"/>
</dbReference>
<feature type="region of interest" description="Disordered" evidence="7">
    <location>
        <begin position="422"/>
        <end position="463"/>
    </location>
</feature>
<feature type="transmembrane region" description="Helical" evidence="8">
    <location>
        <begin position="359"/>
        <end position="380"/>
    </location>
</feature>
<dbReference type="InterPro" id="IPR038770">
    <property type="entry name" value="Na+/solute_symporter_sf"/>
</dbReference>
<evidence type="ECO:0000256" key="8">
    <source>
        <dbReference type="SAM" id="Phobius"/>
    </source>
</evidence>
<evidence type="ECO:0000256" key="3">
    <source>
        <dbReference type="ARBA" id="ARBA00022692"/>
    </source>
</evidence>
<dbReference type="Gene3D" id="1.20.1530.20">
    <property type="match status" value="1"/>
</dbReference>
<evidence type="ECO:0000313" key="10">
    <source>
        <dbReference type="EMBL" id="CAD5110820.1"/>
    </source>
</evidence>
<feature type="transmembrane region" description="Helical" evidence="8">
    <location>
        <begin position="300"/>
        <end position="322"/>
    </location>
</feature>
<keyword evidence="11" id="KW-1185">Reference proteome</keyword>
<feature type="transmembrane region" description="Helical" evidence="8">
    <location>
        <begin position="170"/>
        <end position="191"/>
    </location>
</feature>
<feature type="transmembrane region" description="Helical" evidence="8">
    <location>
        <begin position="197"/>
        <end position="219"/>
    </location>
</feature>
<protein>
    <submittedName>
        <fullName evidence="10">Uncharacterized protein</fullName>
    </submittedName>
</protein>
<comment type="similarity">
    <text evidence="2">Belongs to the bile acid:sodium symporter (BASS) (TC 2.A.28) family.</text>
</comment>
<comment type="subcellular location">
    <subcellularLocation>
        <location evidence="1">Membrane</location>
        <topology evidence="1">Multi-pass membrane protein</topology>
    </subcellularLocation>
</comment>
<keyword evidence="4" id="KW-0813">Transport</keyword>
<feature type="transmembrane region" description="Helical" evidence="8">
    <location>
        <begin position="131"/>
        <end position="150"/>
    </location>
</feature>
<name>A0A7I8V5C2_9ANNE</name>
<dbReference type="GO" id="GO:0016020">
    <property type="term" value="C:membrane"/>
    <property type="evidence" value="ECO:0007669"/>
    <property type="project" value="UniProtKB-SubCell"/>
</dbReference>
<evidence type="ECO:0000256" key="7">
    <source>
        <dbReference type="SAM" id="MobiDB-lite"/>
    </source>
</evidence>
<keyword evidence="6 8" id="KW-0472">Membrane</keyword>
<feature type="transmembrane region" description="Helical" evidence="8">
    <location>
        <begin position="268"/>
        <end position="288"/>
    </location>
</feature>
<gene>
    <name evidence="10" type="ORF">DGYR_LOCUS180</name>
</gene>
<dbReference type="AlphaFoldDB" id="A0A7I8V5C2"/>
<evidence type="ECO:0000313" key="11">
    <source>
        <dbReference type="Proteomes" id="UP000549394"/>
    </source>
</evidence>
<dbReference type="InterPro" id="IPR004710">
    <property type="entry name" value="Bilac:Na_transpt"/>
</dbReference>
<evidence type="ECO:0000256" key="9">
    <source>
        <dbReference type="SAM" id="SignalP"/>
    </source>
</evidence>
<accession>A0A7I8V5C2</accession>
<evidence type="ECO:0000256" key="6">
    <source>
        <dbReference type="ARBA" id="ARBA00023136"/>
    </source>
</evidence>
<keyword evidence="9" id="KW-0732">Signal</keyword>
<organism evidence="10 11">
    <name type="scientific">Dimorphilus gyrociliatus</name>
    <dbReference type="NCBI Taxonomy" id="2664684"/>
    <lineage>
        <taxon>Eukaryota</taxon>
        <taxon>Metazoa</taxon>
        <taxon>Spiralia</taxon>
        <taxon>Lophotrochozoa</taxon>
        <taxon>Annelida</taxon>
        <taxon>Polychaeta</taxon>
        <taxon>Polychaeta incertae sedis</taxon>
        <taxon>Dinophilidae</taxon>
        <taxon>Dimorphilus</taxon>
    </lineage>
</organism>
<dbReference type="OrthoDB" id="203097at2759"/>
<feature type="compositionally biased region" description="Basic and acidic residues" evidence="7">
    <location>
        <begin position="434"/>
        <end position="446"/>
    </location>
</feature>